<dbReference type="KEGG" id="lfc:LFE_0761"/>
<reference evidence="2" key="2">
    <citation type="submission" date="2012-03" db="EMBL/GenBank/DDBJ databases">
        <title>The complete genome sequence of the pioneer microbe on fresh volcanic deposit, Leptospirillum ferrooxidans strain C2-3.</title>
        <authorList>
            <person name="Fujimura R."/>
            <person name="Sato Y."/>
            <person name="Nishizawa T."/>
            <person name="Nanba K."/>
            <person name="Oshima K."/>
            <person name="Hattori M."/>
            <person name="Kamijo T."/>
            <person name="Ohta H."/>
        </authorList>
    </citation>
    <scope>NUCLEOTIDE SEQUENCE [LARGE SCALE GENOMIC DNA]</scope>
    <source>
        <strain evidence="2">C2-3</strain>
    </source>
</reference>
<dbReference type="Proteomes" id="UP000007382">
    <property type="component" value="Chromosome"/>
</dbReference>
<organism evidence="1 2">
    <name type="scientific">Leptospirillum ferrooxidans (strain C2-3)</name>
    <dbReference type="NCBI Taxonomy" id="1162668"/>
    <lineage>
        <taxon>Bacteria</taxon>
        <taxon>Pseudomonadati</taxon>
        <taxon>Nitrospirota</taxon>
        <taxon>Nitrospiria</taxon>
        <taxon>Nitrospirales</taxon>
        <taxon>Nitrospiraceae</taxon>
        <taxon>Leptospirillum</taxon>
    </lineage>
</organism>
<evidence type="ECO:0000313" key="1">
    <source>
        <dbReference type="EMBL" id="BAM06476.1"/>
    </source>
</evidence>
<name>I0IMH7_LEPFC</name>
<accession>I0IMH7</accession>
<dbReference type="OrthoDB" id="9812688at2"/>
<sequence length="98" mass="11508">MSHIYELYSRDRTHPVRIYLLHDELFTEEEFFDLILESFDRSSQDEWHLQVLEVVRYLVSKKGFREAGGLIEVGFPGDAGKNLVKSRILSYLGKDRSD</sequence>
<dbReference type="STRING" id="1162668.LFE_0761"/>
<gene>
    <name evidence="1" type="ordered locus">LFE_0761</name>
</gene>
<dbReference type="EMBL" id="AP012342">
    <property type="protein sequence ID" value="BAM06476.1"/>
    <property type="molecule type" value="Genomic_DNA"/>
</dbReference>
<dbReference type="Gene3D" id="3.30.70.2710">
    <property type="match status" value="1"/>
</dbReference>
<dbReference type="PATRIC" id="fig|1162668.3.peg.893"/>
<evidence type="ECO:0000313" key="2">
    <source>
        <dbReference type="Proteomes" id="UP000007382"/>
    </source>
</evidence>
<keyword evidence="2" id="KW-1185">Reference proteome</keyword>
<proteinExistence type="predicted"/>
<dbReference type="HOGENOM" id="CLU_2330310_0_0_0"/>
<protein>
    <submittedName>
        <fullName evidence="1">Uncharacterized protein</fullName>
    </submittedName>
</protein>
<dbReference type="Pfam" id="PF20786">
    <property type="entry name" value="DUF6840"/>
    <property type="match status" value="1"/>
</dbReference>
<dbReference type="AlphaFoldDB" id="I0IMH7"/>
<dbReference type="InterPro" id="IPR049291">
    <property type="entry name" value="DUF6840"/>
</dbReference>
<reference evidence="1 2" key="1">
    <citation type="journal article" date="2012" name="J. Bacteriol.">
        <title>Complete Genome Sequence of Leptospirillum ferrooxidans Strain C2-3, Isolated from a Fresh Volcanic Ash Deposit on the Island of Miyake, Japan.</title>
        <authorList>
            <person name="Fujimura R."/>
            <person name="Sato Y."/>
            <person name="Nishizawa T."/>
            <person name="Oshima K."/>
            <person name="Kim S.-W."/>
            <person name="Hattori M."/>
            <person name="Kamijo T."/>
            <person name="Ohta H."/>
        </authorList>
    </citation>
    <scope>NUCLEOTIDE SEQUENCE [LARGE SCALE GENOMIC DNA]</scope>
    <source>
        <strain evidence="1 2">C2-3</strain>
    </source>
</reference>
<dbReference type="RefSeq" id="WP_014448968.1">
    <property type="nucleotide sequence ID" value="NC_017094.1"/>
</dbReference>